<evidence type="ECO:0008006" key="4">
    <source>
        <dbReference type="Google" id="ProtNLM"/>
    </source>
</evidence>
<protein>
    <recommendedName>
        <fullName evidence="4">DUF1598 domain-containing protein</fullName>
    </recommendedName>
</protein>
<sequence precursor="true">MSRRNRLWRVLLVFALCCSVANAGNNIGRSSAVGGVSINVEGVLDNATDLSLQVLNEGMGQAFRAAPGELNKPVELRKISLKAVNAALRDSDKNQVAQLPDEIKYLAGIQRIQYVLLYPEQNDIVLAGPGEGWELDGKGNVVGVTTGRPVLSLEDLLVAFRTVEEARKGGISCSIDPTAEGRQRFEQYMSTQRQYNPAVLDGIEKAMGNQQITVSGVPDTSHFARVLVAADYKMKRIGMKLDKSPVRGLASFIDMIPGKLDNMMPRWWMACNYEPLGRSEDGLAWELRGTGVKVMTEDEFVDNAAGTVKGTGKVNPVAQKWSDQFTAKYEDLAVKEPVFGELRNIMDMCVVAALITKENLPAKAKCELPELSSAKMGIESFPAPKKVATQSSALKRGNNWIITASGGVAINSWEIADKTEVKASVGETRAKAKSATTNNLWWN</sequence>
<dbReference type="RefSeq" id="WP_202921207.1">
    <property type="nucleotide sequence ID" value="NZ_CP036274.1"/>
</dbReference>
<proteinExistence type="predicted"/>
<evidence type="ECO:0000313" key="3">
    <source>
        <dbReference type="Proteomes" id="UP000315017"/>
    </source>
</evidence>
<name>A0A517YHG5_9BACT</name>
<organism evidence="2 3">
    <name type="scientific">Anatilimnocola aggregata</name>
    <dbReference type="NCBI Taxonomy" id="2528021"/>
    <lineage>
        <taxon>Bacteria</taxon>
        <taxon>Pseudomonadati</taxon>
        <taxon>Planctomycetota</taxon>
        <taxon>Planctomycetia</taxon>
        <taxon>Pirellulales</taxon>
        <taxon>Pirellulaceae</taxon>
        <taxon>Anatilimnocola</taxon>
    </lineage>
</organism>
<dbReference type="AlphaFoldDB" id="A0A517YHG5"/>
<feature type="chain" id="PRO_5022092450" description="DUF1598 domain-containing protein" evidence="1">
    <location>
        <begin position="24"/>
        <end position="443"/>
    </location>
</feature>
<dbReference type="EMBL" id="CP036274">
    <property type="protein sequence ID" value="QDU29666.1"/>
    <property type="molecule type" value="Genomic_DNA"/>
</dbReference>
<evidence type="ECO:0000256" key="1">
    <source>
        <dbReference type="SAM" id="SignalP"/>
    </source>
</evidence>
<feature type="signal peptide" evidence="1">
    <location>
        <begin position="1"/>
        <end position="23"/>
    </location>
</feature>
<accession>A0A517YHG5</accession>
<dbReference type="Proteomes" id="UP000315017">
    <property type="component" value="Chromosome"/>
</dbReference>
<dbReference type="KEGG" id="aagg:ETAA8_47810"/>
<evidence type="ECO:0000313" key="2">
    <source>
        <dbReference type="EMBL" id="QDU29666.1"/>
    </source>
</evidence>
<keyword evidence="3" id="KW-1185">Reference proteome</keyword>
<keyword evidence="1" id="KW-0732">Signal</keyword>
<reference evidence="2 3" key="1">
    <citation type="submission" date="2019-02" db="EMBL/GenBank/DDBJ databases">
        <title>Deep-cultivation of Planctomycetes and their phenomic and genomic characterization uncovers novel biology.</title>
        <authorList>
            <person name="Wiegand S."/>
            <person name="Jogler M."/>
            <person name="Boedeker C."/>
            <person name="Pinto D."/>
            <person name="Vollmers J."/>
            <person name="Rivas-Marin E."/>
            <person name="Kohn T."/>
            <person name="Peeters S.H."/>
            <person name="Heuer A."/>
            <person name="Rast P."/>
            <person name="Oberbeckmann S."/>
            <person name="Bunk B."/>
            <person name="Jeske O."/>
            <person name="Meyerdierks A."/>
            <person name="Storesund J.E."/>
            <person name="Kallscheuer N."/>
            <person name="Luecker S."/>
            <person name="Lage O.M."/>
            <person name="Pohl T."/>
            <person name="Merkel B.J."/>
            <person name="Hornburger P."/>
            <person name="Mueller R.-W."/>
            <person name="Bruemmer F."/>
            <person name="Labrenz M."/>
            <person name="Spormann A.M."/>
            <person name="Op den Camp H."/>
            <person name="Overmann J."/>
            <person name="Amann R."/>
            <person name="Jetten M.S.M."/>
            <person name="Mascher T."/>
            <person name="Medema M.H."/>
            <person name="Devos D.P."/>
            <person name="Kaster A.-K."/>
            <person name="Ovreas L."/>
            <person name="Rohde M."/>
            <person name="Galperin M.Y."/>
            <person name="Jogler C."/>
        </authorList>
    </citation>
    <scope>NUCLEOTIDE SEQUENCE [LARGE SCALE GENOMIC DNA]</scope>
    <source>
        <strain evidence="2 3">ETA_A8</strain>
    </source>
</reference>
<gene>
    <name evidence="2" type="ORF">ETAA8_47810</name>
</gene>
<dbReference type="Pfam" id="PF07643">
    <property type="entry name" value="DUF1598"/>
    <property type="match status" value="1"/>
</dbReference>
<dbReference type="InterPro" id="IPR011487">
    <property type="entry name" value="DUF1598"/>
</dbReference>